<dbReference type="VEuPathDB" id="MicrosporidiaDB:NBO_376g0001"/>
<feature type="region of interest" description="Disordered" evidence="2">
    <location>
        <begin position="36"/>
        <end position="81"/>
    </location>
</feature>
<evidence type="ECO:0000256" key="1">
    <source>
        <dbReference type="SAM" id="Coils"/>
    </source>
</evidence>
<dbReference type="AlphaFoldDB" id="R0KR72"/>
<evidence type="ECO:0000256" key="3">
    <source>
        <dbReference type="SAM" id="SignalP"/>
    </source>
</evidence>
<keyword evidence="3" id="KW-0732">Signal</keyword>
<feature type="compositionally biased region" description="Polar residues" evidence="2">
    <location>
        <begin position="70"/>
        <end position="81"/>
    </location>
</feature>
<dbReference type="OMA" id="YLVCGEM"/>
<feature type="signal peptide" evidence="3">
    <location>
        <begin position="1"/>
        <end position="18"/>
    </location>
</feature>
<sequence>MMLPLLIIIHSLNIVGHGESSGSGGYNSGGGYSSGSGGGYSSGGRSSGGHIVNEGGYSSGFGGQRGDQSGPLNNSGGNASNHIGDTGIKAVVVTQDVLHKGDGKVYTSDEAMRKLMRSGPNKSLDQQIDEMKESALNDMKRSAEAAKKAAELEAKEKALDARLKRAKAAMLMKTHDNINKVLTSNKEELAKDIIPTVAVTPHSLGFVAHDTLALQRLNNVRRAAFQEGLSQKKNALLHENPHSQNPIEDVKSDPDLIRKLFENAPVNKKSIIVDPTKGRFSIINDSQRSGGQGGGQGGGSGYGSGSGYGGHNYGTNGSEDASYGSGHPSYASGGAYGGYSHGAFGRGMWPFSFF</sequence>
<feature type="chain" id="PRO_5004344111" evidence="3">
    <location>
        <begin position="19"/>
        <end position="354"/>
    </location>
</feature>
<reference evidence="4 5" key="1">
    <citation type="journal article" date="2013" name="BMC Genomics">
        <title>Comparative genomics of parasitic silkworm microsporidia reveal an association between genome expansion and host adaptation.</title>
        <authorList>
            <person name="Pan G."/>
            <person name="Xu J."/>
            <person name="Li T."/>
            <person name="Xia Q."/>
            <person name="Liu S.L."/>
            <person name="Zhang G."/>
            <person name="Li S."/>
            <person name="Li C."/>
            <person name="Liu H."/>
            <person name="Yang L."/>
            <person name="Liu T."/>
            <person name="Zhang X."/>
            <person name="Wu Z."/>
            <person name="Fan W."/>
            <person name="Dang X."/>
            <person name="Xiang H."/>
            <person name="Tao M."/>
            <person name="Li Y."/>
            <person name="Hu J."/>
            <person name="Li Z."/>
            <person name="Lin L."/>
            <person name="Luo J."/>
            <person name="Geng L."/>
            <person name="Wang L."/>
            <person name="Long M."/>
            <person name="Wan Y."/>
            <person name="He N."/>
            <person name="Zhang Z."/>
            <person name="Lu C."/>
            <person name="Keeling P.J."/>
            <person name="Wang J."/>
            <person name="Xiang Z."/>
            <person name="Zhou Z."/>
        </authorList>
    </citation>
    <scope>NUCLEOTIDE SEQUENCE [LARGE SCALE GENOMIC DNA]</scope>
    <source>
        <strain evidence="5">CQ1 / CVCC 102059</strain>
    </source>
</reference>
<dbReference type="HOGENOM" id="CLU_783243_0_0_1"/>
<keyword evidence="5" id="KW-1185">Reference proteome</keyword>
<feature type="compositionally biased region" description="Gly residues" evidence="2">
    <location>
        <begin position="36"/>
        <end position="47"/>
    </location>
</feature>
<dbReference type="EMBL" id="KB909284">
    <property type="protein sequence ID" value="EOB12712.1"/>
    <property type="molecule type" value="Genomic_DNA"/>
</dbReference>
<name>R0KR72_NOSB1</name>
<organism evidence="4 5">
    <name type="scientific">Nosema bombycis (strain CQ1 / CVCC 102059)</name>
    <name type="common">Microsporidian parasite</name>
    <name type="synonym">Pebrine of silkworm</name>
    <dbReference type="NCBI Taxonomy" id="578461"/>
    <lineage>
        <taxon>Eukaryota</taxon>
        <taxon>Fungi</taxon>
        <taxon>Fungi incertae sedis</taxon>
        <taxon>Microsporidia</taxon>
        <taxon>Nosematidae</taxon>
        <taxon>Nosema</taxon>
    </lineage>
</organism>
<accession>R0KR72</accession>
<feature type="region of interest" description="Disordered" evidence="2">
    <location>
        <begin position="282"/>
        <end position="303"/>
    </location>
</feature>
<gene>
    <name evidence="4" type="ORF">NBO_376g0001</name>
</gene>
<dbReference type="Proteomes" id="UP000016927">
    <property type="component" value="Unassembled WGS sequence"/>
</dbReference>
<feature type="compositionally biased region" description="Gly residues" evidence="2">
    <location>
        <begin position="290"/>
        <end position="303"/>
    </location>
</feature>
<protein>
    <submittedName>
        <fullName evidence="4">Uncharacterized protein</fullName>
    </submittedName>
</protein>
<feature type="coiled-coil region" evidence="1">
    <location>
        <begin position="136"/>
        <end position="169"/>
    </location>
</feature>
<dbReference type="OrthoDB" id="2195548at2759"/>
<keyword evidence="1" id="KW-0175">Coiled coil</keyword>
<evidence type="ECO:0000313" key="4">
    <source>
        <dbReference type="EMBL" id="EOB12712.1"/>
    </source>
</evidence>
<evidence type="ECO:0000256" key="2">
    <source>
        <dbReference type="SAM" id="MobiDB-lite"/>
    </source>
</evidence>
<proteinExistence type="predicted"/>
<dbReference type="STRING" id="578461.R0KR72"/>
<evidence type="ECO:0000313" key="5">
    <source>
        <dbReference type="Proteomes" id="UP000016927"/>
    </source>
</evidence>